<evidence type="ECO:0000313" key="15">
    <source>
        <dbReference type="EMBL" id="SFD12583.1"/>
    </source>
</evidence>
<dbReference type="RefSeq" id="WP_092851163.1">
    <property type="nucleotide sequence ID" value="NZ_FOMI01000004.1"/>
</dbReference>
<dbReference type="Proteomes" id="UP000199439">
    <property type="component" value="Unassembled WGS sequence"/>
</dbReference>
<proteinExistence type="inferred from homology"/>
<evidence type="ECO:0000256" key="14">
    <source>
        <dbReference type="SAM" id="Phobius"/>
    </source>
</evidence>
<dbReference type="PANTHER" id="PTHR48086:SF3">
    <property type="entry name" value="SODIUM_PROLINE SYMPORTER"/>
    <property type="match status" value="1"/>
</dbReference>
<evidence type="ECO:0000313" key="16">
    <source>
        <dbReference type="Proteomes" id="UP000199439"/>
    </source>
</evidence>
<sequence>MDIVDVLIIALYIILTLGVGIWISKKASNGLSSYFLGGKSIKWYFLGLSNGSGMFDVSGTAWMVGILFLYGVKSFMFMWMWPIFNQIFVMIFLAAWIRRSNIMTGSEWILTRFGDGKSGRASHLIVAIFAIIASVGFIAYFFEGVGKFMTIILPWDLTLMFGDSVLLTSDQNYALIIIFLTTIYTIKGGMFSVVATEVLQYFIMVLAGVLVAIYASISVTDSQITSVLSADWNNVFFGAELEGSWSGKFEVFNALIDTHGYKMFGAFIGMSLFKGFFASIAGPTPSYDMQRILSTRSVKEAAYMSGFTNLVLFIPRYLLIGGIVVLGLVYLAPEMASSSSLSLSDLEIILPKVINNHVPVGIKGLLLAGLLAAFMSTFSAYVNSGPAYIVNDIYKKYFKPFATPNHYIKASHLASFAIVALGVFMGFFAESINSLTLWITSALFGGYVASNFLKWIWWRFNGWGYFWGMTSGLFIATIQFLIDQNKANFEVGSWLFNAAHLPAIYVFPIIFAVSLLGSFLGTLFTPPTNIETLKSFYSTVRPWGWWKPVYKVLKNEDANFEKNNDFVSDMLNCIVGIVWQSSMILIPIYFMIRDYPKMIWAIMVFVITSVILKFTWLDKVRKYKN</sequence>
<evidence type="ECO:0000256" key="12">
    <source>
        <dbReference type="ARBA" id="ARBA00033708"/>
    </source>
</evidence>
<evidence type="ECO:0000256" key="11">
    <source>
        <dbReference type="ARBA" id="ARBA00023201"/>
    </source>
</evidence>
<accession>A0A1I1Q020</accession>
<feature type="transmembrane region" description="Helical" evidence="14">
    <location>
        <begin position="121"/>
        <end position="142"/>
    </location>
</feature>
<feature type="transmembrane region" description="Helical" evidence="14">
    <location>
        <begin position="435"/>
        <end position="453"/>
    </location>
</feature>
<organism evidence="15 16">
    <name type="scientific">Algibacter pectinivorans</name>
    <dbReference type="NCBI Taxonomy" id="870482"/>
    <lineage>
        <taxon>Bacteria</taxon>
        <taxon>Pseudomonadati</taxon>
        <taxon>Bacteroidota</taxon>
        <taxon>Flavobacteriia</taxon>
        <taxon>Flavobacteriales</taxon>
        <taxon>Flavobacteriaceae</taxon>
        <taxon>Algibacter</taxon>
    </lineage>
</organism>
<keyword evidence="4" id="KW-1003">Cell membrane</keyword>
<evidence type="ECO:0000256" key="8">
    <source>
        <dbReference type="ARBA" id="ARBA00023053"/>
    </source>
</evidence>
<keyword evidence="7 14" id="KW-1133">Transmembrane helix</keyword>
<feature type="transmembrane region" description="Helical" evidence="14">
    <location>
        <begin position="173"/>
        <end position="195"/>
    </location>
</feature>
<dbReference type="InterPro" id="IPR050277">
    <property type="entry name" value="Sodium:Solute_Symporter"/>
</dbReference>
<keyword evidence="6" id="KW-0769">Symport</keyword>
<keyword evidence="16" id="KW-1185">Reference proteome</keyword>
<dbReference type="CDD" id="cd11477">
    <property type="entry name" value="SLC5sbd_u1"/>
    <property type="match status" value="1"/>
</dbReference>
<dbReference type="GO" id="GO:0015193">
    <property type="term" value="F:L-proline transmembrane transporter activity"/>
    <property type="evidence" value="ECO:0007669"/>
    <property type="project" value="TreeGrafter"/>
</dbReference>
<evidence type="ECO:0000256" key="7">
    <source>
        <dbReference type="ARBA" id="ARBA00022989"/>
    </source>
</evidence>
<keyword evidence="10 14" id="KW-0472">Membrane</keyword>
<keyword evidence="5 14" id="KW-0812">Transmembrane</keyword>
<dbReference type="OrthoDB" id="9761931at2"/>
<name>A0A1I1Q020_9FLAO</name>
<dbReference type="GO" id="GO:0005298">
    <property type="term" value="F:proline:sodium symporter activity"/>
    <property type="evidence" value="ECO:0007669"/>
    <property type="project" value="TreeGrafter"/>
</dbReference>
<dbReference type="Pfam" id="PF00474">
    <property type="entry name" value="SSF"/>
    <property type="match status" value="1"/>
</dbReference>
<feature type="transmembrane region" description="Helical" evidence="14">
    <location>
        <begin position="598"/>
        <end position="617"/>
    </location>
</feature>
<dbReference type="PANTHER" id="PTHR48086">
    <property type="entry name" value="SODIUM/PROLINE SYMPORTER-RELATED"/>
    <property type="match status" value="1"/>
</dbReference>
<feature type="transmembrane region" description="Helical" evidence="14">
    <location>
        <begin position="6"/>
        <end position="23"/>
    </location>
</feature>
<dbReference type="AlphaFoldDB" id="A0A1I1Q020"/>
<comment type="catalytic activity">
    <reaction evidence="12">
        <text>L-proline(in) + Na(+)(in) = L-proline(out) + Na(+)(out)</text>
        <dbReference type="Rhea" id="RHEA:28967"/>
        <dbReference type="ChEBI" id="CHEBI:29101"/>
        <dbReference type="ChEBI" id="CHEBI:60039"/>
    </reaction>
</comment>
<dbReference type="InterPro" id="IPR038377">
    <property type="entry name" value="Na/Glc_symporter_sf"/>
</dbReference>
<keyword evidence="9" id="KW-0406">Ion transport</keyword>
<keyword evidence="11" id="KW-0739">Sodium transport</keyword>
<feature type="transmembrane region" description="Helical" evidence="14">
    <location>
        <begin position="570"/>
        <end position="592"/>
    </location>
</feature>
<evidence type="ECO:0000256" key="2">
    <source>
        <dbReference type="ARBA" id="ARBA00006434"/>
    </source>
</evidence>
<feature type="transmembrane region" description="Helical" evidence="14">
    <location>
        <begin position="410"/>
        <end position="429"/>
    </location>
</feature>
<feature type="transmembrane region" description="Helical" evidence="14">
    <location>
        <begin position="76"/>
        <end position="97"/>
    </location>
</feature>
<feature type="transmembrane region" description="Helical" evidence="14">
    <location>
        <begin position="201"/>
        <end position="219"/>
    </location>
</feature>
<dbReference type="Gene3D" id="1.20.1730.10">
    <property type="entry name" value="Sodium/glucose cotransporter"/>
    <property type="match status" value="1"/>
</dbReference>
<feature type="transmembrane region" description="Helical" evidence="14">
    <location>
        <begin position="43"/>
        <end position="70"/>
    </location>
</feature>
<evidence type="ECO:0000256" key="3">
    <source>
        <dbReference type="ARBA" id="ARBA00022448"/>
    </source>
</evidence>
<evidence type="ECO:0000256" key="1">
    <source>
        <dbReference type="ARBA" id="ARBA00004651"/>
    </source>
</evidence>
<evidence type="ECO:0000256" key="13">
    <source>
        <dbReference type="RuleBase" id="RU362091"/>
    </source>
</evidence>
<protein>
    <submittedName>
        <fullName evidence="15">Na+/proline symporter</fullName>
    </submittedName>
</protein>
<evidence type="ECO:0000256" key="6">
    <source>
        <dbReference type="ARBA" id="ARBA00022847"/>
    </source>
</evidence>
<dbReference type="EMBL" id="FOMI01000004">
    <property type="protein sequence ID" value="SFD12583.1"/>
    <property type="molecule type" value="Genomic_DNA"/>
</dbReference>
<keyword evidence="3" id="KW-0813">Transport</keyword>
<evidence type="ECO:0000256" key="5">
    <source>
        <dbReference type="ARBA" id="ARBA00022692"/>
    </source>
</evidence>
<feature type="transmembrane region" description="Helical" evidence="14">
    <location>
        <begin position="465"/>
        <end position="482"/>
    </location>
</feature>
<feature type="transmembrane region" description="Helical" evidence="14">
    <location>
        <begin position="365"/>
        <end position="389"/>
    </location>
</feature>
<dbReference type="STRING" id="870482.SAMN04487987_104179"/>
<dbReference type="GO" id="GO:0005886">
    <property type="term" value="C:plasma membrane"/>
    <property type="evidence" value="ECO:0007669"/>
    <property type="project" value="UniProtKB-SubCell"/>
</dbReference>
<comment type="subcellular location">
    <subcellularLocation>
        <location evidence="1">Cell membrane</location>
        <topology evidence="1">Multi-pass membrane protein</topology>
    </subcellularLocation>
</comment>
<comment type="similarity">
    <text evidence="2 13">Belongs to the sodium:solute symporter (SSF) (TC 2.A.21) family.</text>
</comment>
<evidence type="ECO:0000256" key="10">
    <source>
        <dbReference type="ARBA" id="ARBA00023136"/>
    </source>
</evidence>
<evidence type="ECO:0000256" key="4">
    <source>
        <dbReference type="ARBA" id="ARBA00022475"/>
    </source>
</evidence>
<evidence type="ECO:0000256" key="9">
    <source>
        <dbReference type="ARBA" id="ARBA00023065"/>
    </source>
</evidence>
<feature type="transmembrane region" description="Helical" evidence="14">
    <location>
        <begin position="310"/>
        <end position="332"/>
    </location>
</feature>
<dbReference type="PROSITE" id="PS50283">
    <property type="entry name" value="NA_SOLUT_SYMP_3"/>
    <property type="match status" value="1"/>
</dbReference>
<dbReference type="GO" id="GO:0015824">
    <property type="term" value="P:proline transport"/>
    <property type="evidence" value="ECO:0007669"/>
    <property type="project" value="TreeGrafter"/>
</dbReference>
<reference evidence="16" key="1">
    <citation type="submission" date="2016-10" db="EMBL/GenBank/DDBJ databases">
        <authorList>
            <person name="Varghese N."/>
            <person name="Submissions S."/>
        </authorList>
    </citation>
    <scope>NUCLEOTIDE SEQUENCE [LARGE SCALE GENOMIC DNA]</scope>
    <source>
        <strain evidence="16">DSM 25730</strain>
    </source>
</reference>
<feature type="transmembrane region" description="Helical" evidence="14">
    <location>
        <begin position="502"/>
        <end position="524"/>
    </location>
</feature>
<dbReference type="InterPro" id="IPR001734">
    <property type="entry name" value="Na/solute_symporter"/>
</dbReference>
<keyword evidence="8" id="KW-0915">Sodium</keyword>
<gene>
    <name evidence="15" type="ORF">SAMN04487987_104179</name>
</gene>